<proteinExistence type="inferred from homology"/>
<evidence type="ECO:0000256" key="4">
    <source>
        <dbReference type="SAM" id="Coils"/>
    </source>
</evidence>
<evidence type="ECO:0000256" key="2">
    <source>
        <dbReference type="ARBA" id="ARBA00006856"/>
    </source>
</evidence>
<dbReference type="InterPro" id="IPR016024">
    <property type="entry name" value="ARM-type_fold"/>
</dbReference>
<feature type="compositionally biased region" description="Basic and acidic residues" evidence="5">
    <location>
        <begin position="109"/>
        <end position="122"/>
    </location>
</feature>
<keyword evidence="7" id="KW-1185">Reference proteome</keyword>
<evidence type="ECO:0000256" key="1">
    <source>
        <dbReference type="ARBA" id="ARBA00004604"/>
    </source>
</evidence>
<dbReference type="PANTHER" id="PTHR18034">
    <property type="entry name" value="CELL CYCLE CONTROL PROTEIN CWF22-RELATED"/>
    <property type="match status" value="1"/>
</dbReference>
<dbReference type="SUPFAM" id="SSF48371">
    <property type="entry name" value="ARM repeat"/>
    <property type="match status" value="1"/>
</dbReference>
<dbReference type="InterPro" id="IPR050781">
    <property type="entry name" value="CWC22_splicing_factor"/>
</dbReference>
<feature type="compositionally biased region" description="Basic and acidic residues" evidence="5">
    <location>
        <begin position="464"/>
        <end position="477"/>
    </location>
</feature>
<dbReference type="PROSITE" id="PS51366">
    <property type="entry name" value="MI"/>
    <property type="match status" value="1"/>
</dbReference>
<dbReference type="SMART" id="SM00544">
    <property type="entry name" value="MA3"/>
    <property type="match status" value="1"/>
</dbReference>
<feature type="region of interest" description="Disordered" evidence="5">
    <location>
        <begin position="273"/>
        <end position="296"/>
    </location>
</feature>
<comment type="subcellular location">
    <subcellularLocation>
        <location evidence="1">Nucleus</location>
        <location evidence="1">Nucleolus</location>
    </subcellularLocation>
</comment>
<dbReference type="Pfam" id="PF02854">
    <property type="entry name" value="MIF4G"/>
    <property type="match status" value="1"/>
</dbReference>
<dbReference type="RefSeq" id="XP_013774596.1">
    <property type="nucleotide sequence ID" value="XM_013919142.2"/>
</dbReference>
<protein>
    <submittedName>
        <fullName evidence="8 9">Nucleolar MIF4G domain-containing protein 1-like isoform X1</fullName>
    </submittedName>
</protein>
<evidence type="ECO:0000256" key="3">
    <source>
        <dbReference type="ARBA" id="ARBA00023242"/>
    </source>
</evidence>
<dbReference type="SMART" id="SM00543">
    <property type="entry name" value="MIF4G"/>
    <property type="match status" value="1"/>
</dbReference>
<evidence type="ECO:0000313" key="10">
    <source>
        <dbReference type="RefSeq" id="XP_022241732.1"/>
    </source>
</evidence>
<sequence>MAKKKIKTPLYRYRTEVLNYFSLQNTEIDANLSSGNVNDPARPSNSNISIRGTDYLGKIPNSSPRFISKDDAEYDFLKQTSFMSSNTGRKRGQGIKEANSFNFKTRVLSRKEDRKQKRLDQKSKRRSYFMNRNKSMAPDKNSQDDVEEPGTNNSSQREDVSISKESNVEQNLSTKNTSIKTRKRKKTYKTVEEVRKLQLLEANKEEDRLIKQLEKKIHLNRRKSKKLPKSFVDEGLDYILEVIDNPEDASFTKELSDMDSELEDDLALALGKKTTGSMKESTEEFSKQSKKAKSLKDTNIRHEDDFVSNFHSEPNISDNDNDQNISAGQDNTDYFHVQYEKHSLYENCNDLSEKKAPKKKKCVNWADNLGLTEEEKLVRNKCTELYGTKEYEVENEKVSILAEKKEIILRQENCHDSVSENEENYTTDTTKATGKGKKRHNESSPEPLIKKVKKINSDEELNSSEDHNNENSSVDKSEKNDYWEDIYGRLRDKQGNVIKLGKFQTDTKYVPPAKRLPAKTEDEKKKKELERLRKQVKGLLNRLSESNLKPISSAVEDLYMSHSRNDMNETLTALISEAIIQPFLTPERLVMEHAMLVVLLHANVGTEVGAHFLQSLATKFNVLLNSGPDHGQGKECDNLLALIAHLYNFKVTHSVLIYDILRCLANHFKEKDIELILLILKSVGFSLRKDDPLTLKDVILDLQSKSADLNEDSSIQARVRFMLDTLMAIRNNNMHKIPNYDPSLVEHLRKVLRGFVRKGCTVQELKISLEDLLNAEEKGRWWIVGSAWSGEITEKNSGTTNVESGPIVLDEVSDHILELARKQRMNTDVRKKIFCILITAEDFLDAFEKLLHLGLNKEQEREIILVTMDCCLQESHFNPYYGHLIQRFCGADRRFQMALQFALWDKFKELGNLKKHQLTNLAQLLVHQLTHNALPLSVLKVIHFAEMDKTLVRFLRQILLAILLHDSEETCQSVFLRIAPAPKLKVLREGLRLFMHHFLLRKKDRLTKDIIPKLQMRVQLAEEALNSAEKKMRL</sequence>
<gene>
    <name evidence="8 9 10" type="primary">LOC106459515</name>
</gene>
<dbReference type="Pfam" id="PF02847">
    <property type="entry name" value="MA3"/>
    <property type="match status" value="1"/>
</dbReference>
<evidence type="ECO:0000256" key="5">
    <source>
        <dbReference type="SAM" id="MobiDB-lite"/>
    </source>
</evidence>
<evidence type="ECO:0000313" key="7">
    <source>
        <dbReference type="Proteomes" id="UP000694941"/>
    </source>
</evidence>
<dbReference type="InterPro" id="IPR003890">
    <property type="entry name" value="MIF4G-like_typ-3"/>
</dbReference>
<accession>A0ABM1SDM7</accession>
<feature type="coiled-coil region" evidence="4">
    <location>
        <begin position="196"/>
        <end position="223"/>
    </location>
</feature>
<dbReference type="RefSeq" id="XP_022241732.1">
    <property type="nucleotide sequence ID" value="XM_022386024.1"/>
</dbReference>
<keyword evidence="4" id="KW-0175">Coiled coil</keyword>
<feature type="region of interest" description="Disordered" evidence="5">
    <location>
        <begin position="418"/>
        <end position="477"/>
    </location>
</feature>
<comment type="similarity">
    <text evidence="2">Belongs to the CWC22 family.</text>
</comment>
<keyword evidence="3" id="KW-0539">Nucleus</keyword>
<dbReference type="PANTHER" id="PTHR18034:SF4">
    <property type="entry name" value="NUCLEOLAR MIF4G DOMAIN-CONTAINING PROTEIN 1"/>
    <property type="match status" value="1"/>
</dbReference>
<dbReference type="RefSeq" id="XP_022241731.1">
    <property type="nucleotide sequence ID" value="XM_022386023.1"/>
</dbReference>
<dbReference type="Proteomes" id="UP000694941">
    <property type="component" value="Unplaced"/>
</dbReference>
<feature type="compositionally biased region" description="Polar residues" evidence="5">
    <location>
        <begin position="163"/>
        <end position="172"/>
    </location>
</feature>
<feature type="coiled-coil region" evidence="4">
    <location>
        <begin position="522"/>
        <end position="549"/>
    </location>
</feature>
<evidence type="ECO:0000313" key="8">
    <source>
        <dbReference type="RefSeq" id="XP_013774596.1"/>
    </source>
</evidence>
<dbReference type="GeneID" id="106459515"/>
<evidence type="ECO:0000259" key="6">
    <source>
        <dbReference type="PROSITE" id="PS51366"/>
    </source>
</evidence>
<feature type="region of interest" description="Disordered" evidence="5">
    <location>
        <begin position="84"/>
        <end position="181"/>
    </location>
</feature>
<evidence type="ECO:0000313" key="9">
    <source>
        <dbReference type="RefSeq" id="XP_022241731.1"/>
    </source>
</evidence>
<organism evidence="7 10">
    <name type="scientific">Limulus polyphemus</name>
    <name type="common">Atlantic horseshoe crab</name>
    <dbReference type="NCBI Taxonomy" id="6850"/>
    <lineage>
        <taxon>Eukaryota</taxon>
        <taxon>Metazoa</taxon>
        <taxon>Ecdysozoa</taxon>
        <taxon>Arthropoda</taxon>
        <taxon>Chelicerata</taxon>
        <taxon>Merostomata</taxon>
        <taxon>Xiphosura</taxon>
        <taxon>Limulidae</taxon>
        <taxon>Limulus</taxon>
    </lineage>
</organism>
<feature type="domain" description="MI" evidence="6">
    <location>
        <begin position="828"/>
        <end position="944"/>
    </location>
</feature>
<reference evidence="8 9" key="1">
    <citation type="submission" date="2025-05" db="UniProtKB">
        <authorList>
            <consortium name="RefSeq"/>
        </authorList>
    </citation>
    <scope>IDENTIFICATION</scope>
    <source>
        <tissue evidence="8 9">Muscle</tissue>
    </source>
</reference>
<dbReference type="InterPro" id="IPR003891">
    <property type="entry name" value="Initiation_fac_eIF4g_MI"/>
</dbReference>
<name>A0ABM1SDM7_LIMPO</name>
<dbReference type="Gene3D" id="1.25.40.180">
    <property type="match status" value="1"/>
</dbReference>